<dbReference type="Gene3D" id="3.60.130.10">
    <property type="entry name" value="Clavaminate synthase-like"/>
    <property type="match status" value="1"/>
</dbReference>
<gene>
    <name evidence="6" type="ORF">ACFOLG_03635</name>
</gene>
<dbReference type="GO" id="GO:0051213">
    <property type="term" value="F:dioxygenase activity"/>
    <property type="evidence" value="ECO:0007669"/>
    <property type="project" value="UniProtKB-KW"/>
</dbReference>
<proteinExistence type="predicted"/>
<dbReference type="InterPro" id="IPR042098">
    <property type="entry name" value="TauD-like_sf"/>
</dbReference>
<dbReference type="InterPro" id="IPR050411">
    <property type="entry name" value="AlphaKG_dependent_hydroxylases"/>
</dbReference>
<dbReference type="EC" id="1.14.11.-" evidence="6"/>
<reference evidence="7" key="1">
    <citation type="journal article" date="2019" name="Int. J. Syst. Evol. Microbiol.">
        <title>The Global Catalogue of Microorganisms (GCM) 10K type strain sequencing project: providing services to taxonomists for standard genome sequencing and annotation.</title>
        <authorList>
            <consortium name="The Broad Institute Genomics Platform"/>
            <consortium name="The Broad Institute Genome Sequencing Center for Infectious Disease"/>
            <person name="Wu L."/>
            <person name="Ma J."/>
        </authorList>
    </citation>
    <scope>NUCLEOTIDE SEQUENCE [LARGE SCALE GENOMIC DNA]</scope>
    <source>
        <strain evidence="7">KCTC 42742</strain>
    </source>
</reference>
<evidence type="ECO:0000313" key="7">
    <source>
        <dbReference type="Proteomes" id="UP001595741"/>
    </source>
</evidence>
<dbReference type="RefSeq" id="WP_386088479.1">
    <property type="nucleotide sequence ID" value="NZ_JBHRXN010000009.1"/>
</dbReference>
<evidence type="ECO:0000256" key="1">
    <source>
        <dbReference type="ARBA" id="ARBA00001954"/>
    </source>
</evidence>
<comment type="cofactor">
    <cofactor evidence="1">
        <name>Fe(2+)</name>
        <dbReference type="ChEBI" id="CHEBI:29033"/>
    </cofactor>
</comment>
<dbReference type="SUPFAM" id="SSF51197">
    <property type="entry name" value="Clavaminate synthase-like"/>
    <property type="match status" value="1"/>
</dbReference>
<dbReference type="InterPro" id="IPR003819">
    <property type="entry name" value="TauD/TfdA-like"/>
</dbReference>
<organism evidence="6 7">
    <name type="scientific">Vogesella facilis</name>
    <dbReference type="NCBI Taxonomy" id="1655232"/>
    <lineage>
        <taxon>Bacteria</taxon>
        <taxon>Pseudomonadati</taxon>
        <taxon>Pseudomonadota</taxon>
        <taxon>Betaproteobacteria</taxon>
        <taxon>Neisseriales</taxon>
        <taxon>Chromobacteriaceae</taxon>
        <taxon>Vogesella</taxon>
    </lineage>
</organism>
<evidence type="ECO:0000256" key="3">
    <source>
        <dbReference type="ARBA" id="ARBA00023194"/>
    </source>
</evidence>
<feature type="domain" description="TauD/TfdA-like" evidence="5">
    <location>
        <begin position="39"/>
        <end position="321"/>
    </location>
</feature>
<dbReference type="PANTHER" id="PTHR10696">
    <property type="entry name" value="GAMMA-BUTYROBETAINE HYDROXYLASE-RELATED"/>
    <property type="match status" value="1"/>
</dbReference>
<evidence type="ECO:0000313" key="6">
    <source>
        <dbReference type="EMBL" id="MFC3531265.1"/>
    </source>
</evidence>
<keyword evidence="2 6" id="KW-0560">Oxidoreductase</keyword>
<feature type="region of interest" description="Disordered" evidence="4">
    <location>
        <begin position="1"/>
        <end position="20"/>
    </location>
</feature>
<evidence type="ECO:0000256" key="4">
    <source>
        <dbReference type="SAM" id="MobiDB-lite"/>
    </source>
</evidence>
<protein>
    <submittedName>
        <fullName evidence="6">TauD/TfdA family dioxygenase</fullName>
        <ecNumber evidence="6">1.14.11.-</ecNumber>
    </submittedName>
</protein>
<evidence type="ECO:0000256" key="2">
    <source>
        <dbReference type="ARBA" id="ARBA00023002"/>
    </source>
</evidence>
<keyword evidence="6" id="KW-0223">Dioxygenase</keyword>
<keyword evidence="7" id="KW-1185">Reference proteome</keyword>
<dbReference type="EMBL" id="JBHRXN010000009">
    <property type="protein sequence ID" value="MFC3531265.1"/>
    <property type="molecule type" value="Genomic_DNA"/>
</dbReference>
<sequence>MSSLFATPSSSPPAMTPDVTIRAGKPPLLQVDSSGDATRWAAEHRDMLRTAVHEHGALLVRGLGLHDVTGIAAVFLQLGTLMIEREAFASRHHYSDALYSSSKWPANQSMCLHHELSYVLKPPSLMLFACLSAPLEGGATPLADEIEILQSLPAELITRFERDGWLLIRNYNDEIGASLGEAFGSNDHYAVENYCRANAIKFAWQPDGSLRTWQHRSAVVRHPVTDQRCWFNQVAFLNEWTIEPEVREYLVDSYGEDGLPFNTRFGNGDPISPETVQLINKAYSDNTMRDQWQPGDMMLVDNIRMAHGRESFQGTREVLVGMADAVSLG</sequence>
<comment type="caution">
    <text evidence="6">The sequence shown here is derived from an EMBL/GenBank/DDBJ whole genome shotgun (WGS) entry which is preliminary data.</text>
</comment>
<dbReference type="PANTHER" id="PTHR10696:SF56">
    <property type="entry name" value="TAUD_TFDA-LIKE DOMAIN-CONTAINING PROTEIN"/>
    <property type="match status" value="1"/>
</dbReference>
<name>A0ABV7RF30_9NEIS</name>
<keyword evidence="3" id="KW-0045">Antibiotic biosynthesis</keyword>
<dbReference type="Pfam" id="PF02668">
    <property type="entry name" value="TauD"/>
    <property type="match status" value="1"/>
</dbReference>
<evidence type="ECO:0000259" key="5">
    <source>
        <dbReference type="Pfam" id="PF02668"/>
    </source>
</evidence>
<dbReference type="Proteomes" id="UP001595741">
    <property type="component" value="Unassembled WGS sequence"/>
</dbReference>
<accession>A0ABV7RF30</accession>